<dbReference type="CDD" id="cd00060">
    <property type="entry name" value="FHA"/>
    <property type="match status" value="1"/>
</dbReference>
<dbReference type="SMART" id="SM00240">
    <property type="entry name" value="FHA"/>
    <property type="match status" value="1"/>
</dbReference>
<keyword evidence="1" id="KW-0812">Transmembrane</keyword>
<gene>
    <name evidence="3" type="ORF">CYJ96_11375</name>
</gene>
<dbReference type="InterPro" id="IPR000253">
    <property type="entry name" value="FHA_dom"/>
</dbReference>
<dbReference type="EMBL" id="PKJS01000019">
    <property type="protein sequence ID" value="PKZ67860.1"/>
    <property type="molecule type" value="Genomic_DNA"/>
</dbReference>
<dbReference type="Gene3D" id="2.60.200.20">
    <property type="match status" value="1"/>
</dbReference>
<accession>A0A2I1RFH7</accession>
<dbReference type="SUPFAM" id="SSF49879">
    <property type="entry name" value="SMAD/FHA domain"/>
    <property type="match status" value="1"/>
</dbReference>
<protein>
    <recommendedName>
        <fullName evidence="2">FHA domain-containing protein</fullName>
    </recommendedName>
</protein>
<dbReference type="InterPro" id="IPR008984">
    <property type="entry name" value="SMAD_FHA_dom_sf"/>
</dbReference>
<evidence type="ECO:0000313" key="4">
    <source>
        <dbReference type="Proteomes" id="UP000234914"/>
    </source>
</evidence>
<keyword evidence="1" id="KW-0472">Membrane</keyword>
<dbReference type="Pfam" id="PF00498">
    <property type="entry name" value="FHA"/>
    <property type="match status" value="1"/>
</dbReference>
<sequence>MDNQQTNAVNTMNLTDNWQGTSWQLIGLSPALADLTINIDKSLSIGRSDSNDLVLAASQISRQHAKINRIGEQLYVQDLGSSNGTFINGERISTDAHALQATDELAFADLVFLVVNSPVDALDGAGFLNSLQDIENFTPTTDIHTQTESTASVEPISANAASNAAPVIDVVTTQDFLPSEQLSNTHVEQSVPSTPTTVDVASVDNPASPLLNTPAQPPVVTETVPVLSSQPVVPSVQVSAVQPAQPSPVSTVDADAMKPAPMNHAAMETEPTKPAAKKNATVAIIIVVIIALIIASVLLMY</sequence>
<feature type="transmembrane region" description="Helical" evidence="1">
    <location>
        <begin position="280"/>
        <end position="300"/>
    </location>
</feature>
<dbReference type="PROSITE" id="PS50006">
    <property type="entry name" value="FHA_DOMAIN"/>
    <property type="match status" value="1"/>
</dbReference>
<dbReference type="InterPro" id="IPR050923">
    <property type="entry name" value="Cell_Proc_Reg/RNA_Proc"/>
</dbReference>
<reference evidence="3 4" key="1">
    <citation type="submission" date="2017-12" db="EMBL/GenBank/DDBJ databases">
        <title>Phylogenetic diversity of female urinary microbiome.</title>
        <authorList>
            <person name="Thomas-White K."/>
            <person name="Wolfe A.J."/>
        </authorList>
    </citation>
    <scope>NUCLEOTIDE SEQUENCE [LARGE SCALE GENOMIC DNA]</scope>
    <source>
        <strain evidence="3 4">UMB0416</strain>
    </source>
</reference>
<proteinExistence type="predicted"/>
<feature type="domain" description="FHA" evidence="2">
    <location>
        <begin position="43"/>
        <end position="92"/>
    </location>
</feature>
<name>A0A2I1RFH7_FAUOS</name>
<dbReference type="PANTHER" id="PTHR23308">
    <property type="entry name" value="NUCLEAR INHIBITOR OF PROTEIN PHOSPHATASE-1"/>
    <property type="match status" value="1"/>
</dbReference>
<keyword evidence="1" id="KW-1133">Transmembrane helix</keyword>
<evidence type="ECO:0000259" key="2">
    <source>
        <dbReference type="PROSITE" id="PS50006"/>
    </source>
</evidence>
<evidence type="ECO:0000256" key="1">
    <source>
        <dbReference type="SAM" id="Phobius"/>
    </source>
</evidence>
<dbReference type="RefSeq" id="WP_101965107.1">
    <property type="nucleotide sequence ID" value="NZ_PKJS01000019.1"/>
</dbReference>
<comment type="caution">
    <text evidence="3">The sequence shown here is derived from an EMBL/GenBank/DDBJ whole genome shotgun (WGS) entry which is preliminary data.</text>
</comment>
<dbReference type="Proteomes" id="UP000234914">
    <property type="component" value="Unassembled WGS sequence"/>
</dbReference>
<evidence type="ECO:0000313" key="3">
    <source>
        <dbReference type="EMBL" id="PKZ67860.1"/>
    </source>
</evidence>
<dbReference type="AlphaFoldDB" id="A0A2I1RFH7"/>
<organism evidence="3 4">
    <name type="scientific">Faucicola osloensis</name>
    <name type="common">Moraxella osloensis</name>
    <dbReference type="NCBI Taxonomy" id="34062"/>
    <lineage>
        <taxon>Bacteria</taxon>
        <taxon>Pseudomonadati</taxon>
        <taxon>Pseudomonadota</taxon>
        <taxon>Gammaproteobacteria</taxon>
        <taxon>Moraxellales</taxon>
        <taxon>Moraxellaceae</taxon>
        <taxon>Faucicola</taxon>
    </lineage>
</organism>